<proteinExistence type="predicted"/>
<evidence type="ECO:0000259" key="2">
    <source>
        <dbReference type="Pfam" id="PF00144"/>
    </source>
</evidence>
<evidence type="ECO:0000313" key="3">
    <source>
        <dbReference type="EMBL" id="NYD71067.1"/>
    </source>
</evidence>
<protein>
    <submittedName>
        <fullName evidence="3">CubicO group peptidase (Beta-lactamase class C family)</fullName>
    </submittedName>
</protein>
<keyword evidence="4" id="KW-1185">Reference proteome</keyword>
<dbReference type="AlphaFoldDB" id="A0A852SQE7"/>
<dbReference type="InterPro" id="IPR001466">
    <property type="entry name" value="Beta-lactam-related"/>
</dbReference>
<accession>A0A852SQE7</accession>
<dbReference type="RefSeq" id="WP_179548093.1">
    <property type="nucleotide sequence ID" value="NZ_BSEW01000002.1"/>
</dbReference>
<gene>
    <name evidence="3" type="ORF">BJ984_002225</name>
</gene>
<feature type="domain" description="Beta-lactamase-related" evidence="2">
    <location>
        <begin position="19"/>
        <end position="197"/>
    </location>
</feature>
<name>A0A852SQE7_9MICO</name>
<feature type="region of interest" description="Disordered" evidence="1">
    <location>
        <begin position="232"/>
        <end position="273"/>
    </location>
</feature>
<dbReference type="PANTHER" id="PTHR43319">
    <property type="entry name" value="BETA-LACTAMASE-RELATED"/>
    <property type="match status" value="1"/>
</dbReference>
<dbReference type="SUPFAM" id="SSF56601">
    <property type="entry name" value="beta-lactamase/transpeptidase-like"/>
    <property type="match status" value="1"/>
</dbReference>
<dbReference type="EMBL" id="JACCBM010000001">
    <property type="protein sequence ID" value="NYD71067.1"/>
    <property type="molecule type" value="Genomic_DNA"/>
</dbReference>
<feature type="compositionally biased region" description="Low complexity" evidence="1">
    <location>
        <begin position="238"/>
        <end position="273"/>
    </location>
</feature>
<organism evidence="3 4">
    <name type="scientific">Herbiconiux flava</name>
    <dbReference type="NCBI Taxonomy" id="881268"/>
    <lineage>
        <taxon>Bacteria</taxon>
        <taxon>Bacillati</taxon>
        <taxon>Actinomycetota</taxon>
        <taxon>Actinomycetes</taxon>
        <taxon>Micrococcales</taxon>
        <taxon>Microbacteriaceae</taxon>
        <taxon>Herbiconiux</taxon>
    </lineage>
</organism>
<dbReference type="InterPro" id="IPR052907">
    <property type="entry name" value="Beta-lactamase/esterase"/>
</dbReference>
<evidence type="ECO:0000256" key="1">
    <source>
        <dbReference type="SAM" id="MobiDB-lite"/>
    </source>
</evidence>
<dbReference type="InterPro" id="IPR012338">
    <property type="entry name" value="Beta-lactam/transpept-like"/>
</dbReference>
<sequence length="273" mass="27840">MPKSPPLSFNAVPELEPVAEVFRAMLSDGHELGASLAVHRGGRQLLSAAGGWADTARTRPFSDRTLSRVFSAGKPIAALTALTAVADGRLTLDDPLVRWWPEYGTHGKEATTLRHVLSHRAGLPAYSNAADAADATDTADATDATDAAGTADGIDPLDHTALLADLVASPPIAPPGEVIAEHALTYGTLIDGLLAQAGAPDARTAAARLAALWRSGAAPGDSALELHFGVERNEHPRSPTSRSSTTPGSPATSPATTGGGCSTAPAATSTPRA</sequence>
<dbReference type="Pfam" id="PF00144">
    <property type="entry name" value="Beta-lactamase"/>
    <property type="match status" value="1"/>
</dbReference>
<dbReference type="PANTHER" id="PTHR43319:SF3">
    <property type="entry name" value="BETA-LACTAMASE-RELATED DOMAIN-CONTAINING PROTEIN"/>
    <property type="match status" value="1"/>
</dbReference>
<dbReference type="Gene3D" id="3.40.710.10">
    <property type="entry name" value="DD-peptidase/beta-lactamase superfamily"/>
    <property type="match status" value="1"/>
</dbReference>
<dbReference type="Proteomes" id="UP000549913">
    <property type="component" value="Unassembled WGS sequence"/>
</dbReference>
<reference evidence="3 4" key="1">
    <citation type="submission" date="2020-07" db="EMBL/GenBank/DDBJ databases">
        <title>Sequencing the genomes of 1000 actinobacteria strains.</title>
        <authorList>
            <person name="Klenk H.-P."/>
        </authorList>
    </citation>
    <scope>NUCLEOTIDE SEQUENCE [LARGE SCALE GENOMIC DNA]</scope>
    <source>
        <strain evidence="3 4">DSM 26474</strain>
    </source>
</reference>
<comment type="caution">
    <text evidence="3">The sequence shown here is derived from an EMBL/GenBank/DDBJ whole genome shotgun (WGS) entry which is preliminary data.</text>
</comment>
<evidence type="ECO:0000313" key="4">
    <source>
        <dbReference type="Proteomes" id="UP000549913"/>
    </source>
</evidence>